<evidence type="ECO:0000313" key="2">
    <source>
        <dbReference type="Proteomes" id="UP001147782"/>
    </source>
</evidence>
<reference evidence="1" key="2">
    <citation type="journal article" date="2023" name="IMA Fungus">
        <title>Comparative genomic study of the Penicillium genus elucidates a diverse pangenome and 15 lateral gene transfer events.</title>
        <authorList>
            <person name="Petersen C."/>
            <person name="Sorensen T."/>
            <person name="Nielsen M.R."/>
            <person name="Sondergaard T.E."/>
            <person name="Sorensen J.L."/>
            <person name="Fitzpatrick D.A."/>
            <person name="Frisvad J.C."/>
            <person name="Nielsen K.L."/>
        </authorList>
    </citation>
    <scope>NUCLEOTIDE SEQUENCE</scope>
    <source>
        <strain evidence="1">IBT 29864</strain>
    </source>
</reference>
<proteinExistence type="predicted"/>
<comment type="caution">
    <text evidence="1">The sequence shown here is derived from an EMBL/GenBank/DDBJ whole genome shotgun (WGS) entry which is preliminary data.</text>
</comment>
<reference evidence="1" key="1">
    <citation type="submission" date="2022-11" db="EMBL/GenBank/DDBJ databases">
        <authorList>
            <person name="Petersen C."/>
        </authorList>
    </citation>
    <scope>NUCLEOTIDE SEQUENCE</scope>
    <source>
        <strain evidence="1">IBT 29864</strain>
    </source>
</reference>
<dbReference type="OrthoDB" id="5340163at2759"/>
<protein>
    <submittedName>
        <fullName evidence="1">Uncharacterized protein</fullName>
    </submittedName>
</protein>
<dbReference type="Proteomes" id="UP001147782">
    <property type="component" value="Unassembled WGS sequence"/>
</dbReference>
<organism evidence="1 2">
    <name type="scientific">Penicillium cataractarum</name>
    <dbReference type="NCBI Taxonomy" id="2100454"/>
    <lineage>
        <taxon>Eukaryota</taxon>
        <taxon>Fungi</taxon>
        <taxon>Dikarya</taxon>
        <taxon>Ascomycota</taxon>
        <taxon>Pezizomycotina</taxon>
        <taxon>Eurotiomycetes</taxon>
        <taxon>Eurotiomycetidae</taxon>
        <taxon>Eurotiales</taxon>
        <taxon>Aspergillaceae</taxon>
        <taxon>Penicillium</taxon>
    </lineage>
</organism>
<gene>
    <name evidence="1" type="ORF">N7496_012495</name>
</gene>
<accession>A0A9W9URX7</accession>
<dbReference type="RefSeq" id="XP_056549306.1">
    <property type="nucleotide sequence ID" value="XM_056705408.1"/>
</dbReference>
<evidence type="ECO:0000313" key="1">
    <source>
        <dbReference type="EMBL" id="KAJ5355283.1"/>
    </source>
</evidence>
<name>A0A9W9URX7_9EURO</name>
<dbReference type="GeneID" id="81444587"/>
<dbReference type="EMBL" id="JAPZBS010000010">
    <property type="protein sequence ID" value="KAJ5355283.1"/>
    <property type="molecule type" value="Genomic_DNA"/>
</dbReference>
<keyword evidence="2" id="KW-1185">Reference proteome</keyword>
<sequence>MADKQAAALDEVLHIIMITKETPQRNKENVQKFCLAFQAVYSFLPADFELPIVYVMHPALKAAFEAAYPPKGPEHKDLAAMDFAAFLDDGIGEETFAKLTSDIEARISELRTADASMSQIHENLEKGTGEIPPKSRPQS</sequence>
<dbReference type="AlphaFoldDB" id="A0A9W9URX7"/>